<feature type="signal peptide" evidence="2">
    <location>
        <begin position="1"/>
        <end position="23"/>
    </location>
</feature>
<sequence length="749" mass="82120">MKKINKSFLLCATLLASVSIAQAVSADEAASNQAETSQLVAGQISSTEQGDHQVTAADQNISENERLNQPTPSAEESSEENPSQASPSEIPQQPAGDSTNDSGTDSKASAEGTEQAVATSVEEGQASVTLSAIDQEKGRFDVVVSETNSSKTIEHVDVAIWSQENDQDDLRWYSSSQVREGKVVLNFDIANHHNQAGLYHIHAYTTFMDGSRQGTNAGSVMIHQAKPTIAVTADAFLVDFKRPAPDKGRYKVAVWSKDKEQDDLIWYDTDKAGKLTVPFSHHSGYGSYLIHSYLNMGNRMIGLDASLIERPKPKEIAVKIEGDNILVDFGHGAPKGVSLAAAIWSENKGQDDLVWYTADKTGQIKAPLKNHRDYGNYNVHAYLFDSGKPYAISGRQIEVTKPKMSSVNITKKSDSQYSLEITGVSETIQSLLVPIWSEEKGQDDLIWYPAAKKGDDLYKLELSLARHNYATGTYNIHVYGKDYRNQIVGLGTRTLTVTSIKEVTNLNQDKGTFDVIISQRDDQRKVVSIAVAVWSQDKQENIYWYKTDKVNNGSLTITADIRNHKNVSGDYYVHAYLTDDKGETHGYVLPSQTLKAVAQALPSKADIRLSGFYNVRLTDQQAAALTYALPTDKTLKEGYAGNRYGKGYSPWYVYNRAVQTGHSISASLGNASEWVDRAKAQGYSVGTNPRVGSAACFSPGVAGASANGQVAFVEHVNSDGSFLISEMVNQNVFNWRLVTPQSGVRFIYL</sequence>
<evidence type="ECO:0000313" key="5">
    <source>
        <dbReference type="Proteomes" id="UP000249495"/>
    </source>
</evidence>
<feature type="domain" description="Peptidase C51" evidence="3">
    <location>
        <begin position="624"/>
        <end position="748"/>
    </location>
</feature>
<feature type="region of interest" description="Disordered" evidence="1">
    <location>
        <begin position="31"/>
        <end position="124"/>
    </location>
</feature>
<dbReference type="OrthoDB" id="2409959at2"/>
<reference evidence="4 5" key="1">
    <citation type="submission" date="2018-06" db="EMBL/GenBank/DDBJ databases">
        <authorList>
            <consortium name="Pathogen Informatics"/>
            <person name="Doyle S."/>
        </authorList>
    </citation>
    <scope>NUCLEOTIDE SEQUENCE [LARGE SCALE GENOMIC DNA]</scope>
    <source>
        <strain evidence="4 5">NCTC12278</strain>
    </source>
</reference>
<keyword evidence="5" id="KW-1185">Reference proteome</keyword>
<dbReference type="Proteomes" id="UP000249495">
    <property type="component" value="Chromosome 1"/>
</dbReference>
<dbReference type="Gene3D" id="3.90.1720.10">
    <property type="entry name" value="endopeptidase domain like (from Nostoc punctiforme)"/>
    <property type="match status" value="1"/>
</dbReference>
<evidence type="ECO:0000256" key="1">
    <source>
        <dbReference type="SAM" id="MobiDB-lite"/>
    </source>
</evidence>
<name>A0A2X3VG46_9STRE</name>
<organism evidence="4 5">
    <name type="scientific">Streptococcus ferus</name>
    <dbReference type="NCBI Taxonomy" id="1345"/>
    <lineage>
        <taxon>Bacteria</taxon>
        <taxon>Bacillati</taxon>
        <taxon>Bacillota</taxon>
        <taxon>Bacilli</taxon>
        <taxon>Lactobacillales</taxon>
        <taxon>Streptococcaceae</taxon>
        <taxon>Streptococcus</taxon>
    </lineage>
</organism>
<dbReference type="AlphaFoldDB" id="A0A2X3VG46"/>
<dbReference type="PROSITE" id="PS50911">
    <property type="entry name" value="CHAP"/>
    <property type="match status" value="1"/>
</dbReference>
<dbReference type="STRING" id="1123303.GCA_000372425_00521"/>
<feature type="chain" id="PRO_5039582665" evidence="2">
    <location>
        <begin position="24"/>
        <end position="749"/>
    </location>
</feature>
<feature type="compositionally biased region" description="Polar residues" evidence="1">
    <location>
        <begin position="31"/>
        <end position="48"/>
    </location>
</feature>
<feature type="compositionally biased region" description="Low complexity" evidence="1">
    <location>
        <begin position="69"/>
        <end position="89"/>
    </location>
</feature>
<proteinExistence type="predicted"/>
<protein>
    <submittedName>
        <fullName evidence="4">Serotype determinant, cell wall hydrolase/autolysin</fullName>
    </submittedName>
</protein>
<dbReference type="SUPFAM" id="SSF54001">
    <property type="entry name" value="Cysteine proteinases"/>
    <property type="match status" value="1"/>
</dbReference>
<evidence type="ECO:0000256" key="2">
    <source>
        <dbReference type="SAM" id="SignalP"/>
    </source>
</evidence>
<dbReference type="Gene3D" id="2.60.40.3760">
    <property type="match status" value="5"/>
</dbReference>
<dbReference type="Pfam" id="PF05257">
    <property type="entry name" value="CHAP"/>
    <property type="match status" value="1"/>
</dbReference>
<keyword evidence="2" id="KW-0732">Signal</keyword>
<evidence type="ECO:0000259" key="3">
    <source>
        <dbReference type="PROSITE" id="PS50911"/>
    </source>
</evidence>
<dbReference type="Pfam" id="PF08481">
    <property type="entry name" value="GBS_Bsp-like"/>
    <property type="match status" value="5"/>
</dbReference>
<feature type="compositionally biased region" description="Polar residues" evidence="1">
    <location>
        <begin position="95"/>
        <end position="107"/>
    </location>
</feature>
<dbReference type="RefSeq" id="WP_018029850.1">
    <property type="nucleotide sequence ID" value="NZ_LS483343.1"/>
</dbReference>
<dbReference type="InterPro" id="IPR013688">
    <property type="entry name" value="GBS_Bsp-like"/>
</dbReference>
<dbReference type="InterPro" id="IPR038765">
    <property type="entry name" value="Papain-like_cys_pep_sf"/>
</dbReference>
<dbReference type="KEGG" id="sfer:NCTC12278_00993"/>
<dbReference type="GO" id="GO:0016787">
    <property type="term" value="F:hydrolase activity"/>
    <property type="evidence" value="ECO:0007669"/>
    <property type="project" value="UniProtKB-KW"/>
</dbReference>
<gene>
    <name evidence="4" type="ORF">NCTC12278_00993</name>
</gene>
<accession>A0A2X3VG46</accession>
<evidence type="ECO:0000313" key="4">
    <source>
        <dbReference type="EMBL" id="SQF40424.1"/>
    </source>
</evidence>
<dbReference type="EMBL" id="LS483343">
    <property type="protein sequence ID" value="SQF40424.1"/>
    <property type="molecule type" value="Genomic_DNA"/>
</dbReference>
<dbReference type="InterPro" id="IPR007921">
    <property type="entry name" value="CHAP_dom"/>
</dbReference>
<keyword evidence="4" id="KW-0378">Hydrolase</keyword>